<keyword evidence="5" id="KW-1185">Reference proteome</keyword>
<gene>
    <name evidence="4" type="ORF">EBAPG3_000180</name>
</gene>
<dbReference type="InterPro" id="IPR050882">
    <property type="entry name" value="Prepilin_peptidase/N-MTase"/>
</dbReference>
<evidence type="ECO:0000259" key="3">
    <source>
        <dbReference type="Pfam" id="PF01478"/>
    </source>
</evidence>
<dbReference type="Proteomes" id="UP000012179">
    <property type="component" value="Chromosome"/>
</dbReference>
<sequence length="186" mass="19235">MYSLNTGFLLPLLLVAAWHDIRSRRIPNALVFPGTVAGVLSNALLPQEMGGLGVLDSLAGLGMGLVLLLPLYLLRAMAAGDVKLMAMTGAFLGARGVSGALLCVLLAGGVLALGIAWRQGTLHRLLRKLTMMLFTRAAGSSLESRPMTGYLPGSAADAAESMGKLPYGVAIATGTLVYLAVAQWGG</sequence>
<dbReference type="eggNOG" id="COG1989">
    <property type="taxonomic scope" value="Bacteria"/>
</dbReference>
<feature type="transmembrane region" description="Helical" evidence="2">
    <location>
        <begin position="94"/>
        <end position="117"/>
    </location>
</feature>
<dbReference type="EMBL" id="CP021106">
    <property type="protein sequence ID" value="ARO86323.1"/>
    <property type="molecule type" value="Genomic_DNA"/>
</dbReference>
<dbReference type="GO" id="GO:0004190">
    <property type="term" value="F:aspartic-type endopeptidase activity"/>
    <property type="evidence" value="ECO:0007669"/>
    <property type="project" value="InterPro"/>
</dbReference>
<dbReference type="GO" id="GO:0005886">
    <property type="term" value="C:plasma membrane"/>
    <property type="evidence" value="ECO:0007669"/>
    <property type="project" value="TreeGrafter"/>
</dbReference>
<dbReference type="Gene3D" id="1.20.120.1220">
    <property type="match status" value="1"/>
</dbReference>
<evidence type="ECO:0000313" key="4">
    <source>
        <dbReference type="EMBL" id="ARO86323.1"/>
    </source>
</evidence>
<dbReference type="OrthoDB" id="5508079at2"/>
<dbReference type="InterPro" id="IPR000045">
    <property type="entry name" value="Prepilin_IV_endopep_pep"/>
</dbReference>
<protein>
    <submittedName>
        <fullName evidence="4">Prepilin peptidase</fullName>
    </submittedName>
</protein>
<dbReference type="RefSeq" id="WP_004180276.1">
    <property type="nucleotide sequence ID" value="NZ_CP021106.3"/>
</dbReference>
<evidence type="ECO:0000313" key="5">
    <source>
        <dbReference type="Proteomes" id="UP000012179"/>
    </source>
</evidence>
<dbReference type="Pfam" id="PF01478">
    <property type="entry name" value="Peptidase_A24"/>
    <property type="match status" value="1"/>
</dbReference>
<dbReference type="PANTHER" id="PTHR30487:SF0">
    <property type="entry name" value="PREPILIN LEADER PEPTIDASE_N-METHYLTRANSFERASE-RELATED"/>
    <property type="match status" value="1"/>
</dbReference>
<reference evidence="4 5" key="1">
    <citation type="journal article" date="2015" name="Int. J. Syst. Evol. Microbiol.">
        <title>Nitrosospira lacus sp. nov., a psychrotolerant, ammonia-oxidizing bacterium from sandy lake sediment.</title>
        <authorList>
            <person name="Urakawa H."/>
            <person name="Garcia J.C."/>
            <person name="Nielsen J.L."/>
            <person name="Le V.Q."/>
            <person name="Kozlowski J.A."/>
            <person name="Stein L.Y."/>
            <person name="Lim C.K."/>
            <person name="Pommerening-Roser A."/>
            <person name="Martens-Habbena W."/>
            <person name="Stahl D.A."/>
            <person name="Klotz M.G."/>
        </authorList>
    </citation>
    <scope>NUCLEOTIDE SEQUENCE [LARGE SCALE GENOMIC DNA]</scope>
    <source>
        <strain evidence="4 5">APG3</strain>
    </source>
</reference>
<accession>A0A1W6SKJ7</accession>
<dbReference type="GO" id="GO:0006465">
    <property type="term" value="P:signal peptide processing"/>
    <property type="evidence" value="ECO:0007669"/>
    <property type="project" value="TreeGrafter"/>
</dbReference>
<evidence type="ECO:0000256" key="2">
    <source>
        <dbReference type="SAM" id="Phobius"/>
    </source>
</evidence>
<dbReference type="KEGG" id="nlc:EBAPG3_000180"/>
<dbReference type="AlphaFoldDB" id="A0A1W6SKJ7"/>
<proteinExistence type="inferred from homology"/>
<comment type="similarity">
    <text evidence="1">Belongs to the peptidase A24 family.</text>
</comment>
<keyword evidence="2" id="KW-0472">Membrane</keyword>
<organism evidence="4 5">
    <name type="scientific">Nitrosospira lacus</name>
    <dbReference type="NCBI Taxonomy" id="1288494"/>
    <lineage>
        <taxon>Bacteria</taxon>
        <taxon>Pseudomonadati</taxon>
        <taxon>Pseudomonadota</taxon>
        <taxon>Betaproteobacteria</taxon>
        <taxon>Nitrosomonadales</taxon>
        <taxon>Nitrosomonadaceae</taxon>
        <taxon>Nitrosospira</taxon>
    </lineage>
</organism>
<evidence type="ECO:0000256" key="1">
    <source>
        <dbReference type="ARBA" id="ARBA00005801"/>
    </source>
</evidence>
<name>A0A1W6SKJ7_9PROT</name>
<keyword evidence="2" id="KW-0812">Transmembrane</keyword>
<feature type="domain" description="Prepilin type IV endopeptidase peptidase" evidence="3">
    <location>
        <begin position="8"/>
        <end position="113"/>
    </location>
</feature>
<feature type="transmembrane region" description="Helical" evidence="2">
    <location>
        <begin position="52"/>
        <end position="74"/>
    </location>
</feature>
<dbReference type="PANTHER" id="PTHR30487">
    <property type="entry name" value="TYPE 4 PREPILIN-LIKE PROTEINS LEADER PEPTIDE-PROCESSING ENZYME"/>
    <property type="match status" value="1"/>
</dbReference>
<keyword evidence="2" id="KW-1133">Transmembrane helix</keyword>